<dbReference type="Pfam" id="PF06323">
    <property type="entry name" value="Phage_antiter_Q"/>
    <property type="match status" value="1"/>
</dbReference>
<dbReference type="EMBL" id="AAGTPA010000041">
    <property type="protein sequence ID" value="EBR8436051.1"/>
    <property type="molecule type" value="Genomic_DNA"/>
</dbReference>
<name>A0A5U8JHM2_SALET</name>
<dbReference type="InterPro" id="IPR010455">
    <property type="entry name" value="Phage_82_GpQ"/>
</dbReference>
<gene>
    <name evidence="1" type="ORF">DOI44_24245</name>
</gene>
<dbReference type="PIRSF" id="PIRSF004417">
    <property type="entry name" value="Anti_term_Q"/>
    <property type="match status" value="1"/>
</dbReference>
<proteinExistence type="predicted"/>
<organism evidence="1">
    <name type="scientific">Salmonella enterica subsp. enterica serovar Panama</name>
    <dbReference type="NCBI Taxonomy" id="29472"/>
    <lineage>
        <taxon>Bacteria</taxon>
        <taxon>Pseudomonadati</taxon>
        <taxon>Pseudomonadota</taxon>
        <taxon>Gammaproteobacteria</taxon>
        <taxon>Enterobacterales</taxon>
        <taxon>Enterobacteriaceae</taxon>
        <taxon>Salmonella</taxon>
    </lineage>
</organism>
<accession>A0A5U8JHM2</accession>
<dbReference type="AlphaFoldDB" id="A0A5U8JHM2"/>
<reference evidence="1" key="1">
    <citation type="submission" date="2018-06" db="EMBL/GenBank/DDBJ databases">
        <authorList>
            <person name="Ashton P.M."/>
            <person name="Dallman T."/>
            <person name="Nair S."/>
            <person name="De Pinna E."/>
            <person name="Peters T."/>
            <person name="Grant K."/>
        </authorList>
    </citation>
    <scope>NUCLEOTIDE SEQUENCE [LARGE SCALE GENOMIC DNA]</scope>
    <source>
        <strain evidence="1">449454</strain>
    </source>
</reference>
<evidence type="ECO:0000313" key="1">
    <source>
        <dbReference type="EMBL" id="EBR8436051.1"/>
    </source>
</evidence>
<protein>
    <submittedName>
        <fullName evidence="1">Antiterminator</fullName>
    </submittedName>
</protein>
<sequence>MKEQYLEYIRQQLTVALADFSGTTKGQLQAWLENAQFVTGTFKRRRIRIKDEATGKWYTLDNPPVPGKQSLAKGASVALVLPVEFGTASWRRAVLSLAEHQKAWAMWIYGENTRFEYQTEVTRWAWGEFRQINKRRIAAKTMGRLKTLIWLAAQDVKAEMAGHASYEYKFLAEMVGVTPKNWSENFTAHWRNMREVFHRLDREVLLQVSRVRVEQKERKFAKMD</sequence>
<comment type="caution">
    <text evidence="1">The sequence shown here is derived from an EMBL/GenBank/DDBJ whole genome shotgun (WGS) entry which is preliminary data.</text>
</comment>
<dbReference type="Proteomes" id="UP000839597">
    <property type="component" value="Unassembled WGS sequence"/>
</dbReference>